<reference evidence="2" key="4">
    <citation type="journal article" date="2015" name="G3 (Bethesda)">
        <title>Genome sequences of three phytopathogenic species of the Magnaporthaceae family of fungi.</title>
        <authorList>
            <person name="Okagaki L.H."/>
            <person name="Nunes C.C."/>
            <person name="Sailsbery J."/>
            <person name="Clay B."/>
            <person name="Brown D."/>
            <person name="John T."/>
            <person name="Oh Y."/>
            <person name="Young N."/>
            <person name="Fitzgerald M."/>
            <person name="Haas B.J."/>
            <person name="Zeng Q."/>
            <person name="Young S."/>
            <person name="Adiconis X."/>
            <person name="Fan L."/>
            <person name="Levin J.Z."/>
            <person name="Mitchell T.K."/>
            <person name="Okubara P.A."/>
            <person name="Farman M.L."/>
            <person name="Kohn L.M."/>
            <person name="Birren B."/>
            <person name="Ma L.-J."/>
            <person name="Dean R.A."/>
        </authorList>
    </citation>
    <scope>NUCLEOTIDE SEQUENCE</scope>
    <source>
        <strain evidence="2">ATCC 64411 / 73-15</strain>
    </source>
</reference>
<sequence length="120" mass="13011">MRGQQFLAKAAVCGSPRPRRSRRGSWYFCGSRAGVRYRTGWDGVTLGAGGCTPTDAWMASWFVPGDGVTDCIACGRRRDMFHGCCAIRRVGPSAPLPRPSDSDISRALLICSCHPFLTQG</sequence>
<evidence type="ECO:0000313" key="3">
    <source>
        <dbReference type="Proteomes" id="UP000011715"/>
    </source>
</evidence>
<keyword evidence="3" id="KW-1185">Reference proteome</keyword>
<dbReference type="AlphaFoldDB" id="A0A0C4E454"/>
<proteinExistence type="predicted"/>
<dbReference type="EMBL" id="GL876971">
    <property type="protein sequence ID" value="KLU88256.1"/>
    <property type="molecule type" value="Genomic_DNA"/>
</dbReference>
<reference evidence="1" key="2">
    <citation type="submission" date="2010-05" db="EMBL/GenBank/DDBJ databases">
        <title>The Genome Sequence of Magnaporthe poae strain ATCC 64411.</title>
        <authorList>
            <consortium name="The Broad Institute Genome Sequencing Platform"/>
            <consortium name="Broad Institute Genome Sequencing Center for Infectious Disease"/>
            <person name="Ma L.-J."/>
            <person name="Dead R."/>
            <person name="Young S."/>
            <person name="Zeng Q."/>
            <person name="Koehrsen M."/>
            <person name="Alvarado L."/>
            <person name="Berlin A."/>
            <person name="Chapman S.B."/>
            <person name="Chen Z."/>
            <person name="Freedman E."/>
            <person name="Gellesch M."/>
            <person name="Goldberg J."/>
            <person name="Griggs A."/>
            <person name="Gujja S."/>
            <person name="Heilman E.R."/>
            <person name="Heiman D."/>
            <person name="Hepburn T."/>
            <person name="Howarth C."/>
            <person name="Jen D."/>
            <person name="Larson L."/>
            <person name="Mehta T."/>
            <person name="Neiman D."/>
            <person name="Pearson M."/>
            <person name="Roberts A."/>
            <person name="Saif S."/>
            <person name="Shea T."/>
            <person name="Shenoy N."/>
            <person name="Sisk P."/>
            <person name="Stolte C."/>
            <person name="Sykes S."/>
            <person name="Walk T."/>
            <person name="White J."/>
            <person name="Yandava C."/>
            <person name="Haas B."/>
            <person name="Nusbaum C."/>
            <person name="Birren B."/>
        </authorList>
    </citation>
    <scope>NUCLEOTIDE SEQUENCE</scope>
    <source>
        <strain evidence="1">ATCC 64411</strain>
    </source>
</reference>
<organism evidence="2 3">
    <name type="scientific">Magnaporthiopsis poae (strain ATCC 64411 / 73-15)</name>
    <name type="common">Kentucky bluegrass fungus</name>
    <name type="synonym">Magnaporthe poae</name>
    <dbReference type="NCBI Taxonomy" id="644358"/>
    <lineage>
        <taxon>Eukaryota</taxon>
        <taxon>Fungi</taxon>
        <taxon>Dikarya</taxon>
        <taxon>Ascomycota</taxon>
        <taxon>Pezizomycotina</taxon>
        <taxon>Sordariomycetes</taxon>
        <taxon>Sordariomycetidae</taxon>
        <taxon>Magnaporthales</taxon>
        <taxon>Magnaporthaceae</taxon>
        <taxon>Magnaporthiopsis</taxon>
    </lineage>
</organism>
<name>A0A0C4E454_MAGP6</name>
<dbReference type="EnsemblFungi" id="MAPG_07243T0">
    <property type="protein sequence ID" value="MAPG_07243T0"/>
    <property type="gene ID" value="MAPG_07243"/>
</dbReference>
<reference evidence="1" key="3">
    <citation type="submission" date="2011-03" db="EMBL/GenBank/DDBJ databases">
        <title>Annotation of Magnaporthe poae ATCC 64411.</title>
        <authorList>
            <person name="Ma L.-J."/>
            <person name="Dead R."/>
            <person name="Young S.K."/>
            <person name="Zeng Q."/>
            <person name="Gargeya S."/>
            <person name="Fitzgerald M."/>
            <person name="Haas B."/>
            <person name="Abouelleil A."/>
            <person name="Alvarado L."/>
            <person name="Arachchi H.M."/>
            <person name="Berlin A."/>
            <person name="Brown A."/>
            <person name="Chapman S.B."/>
            <person name="Chen Z."/>
            <person name="Dunbar C."/>
            <person name="Freedman E."/>
            <person name="Gearin G."/>
            <person name="Gellesch M."/>
            <person name="Goldberg J."/>
            <person name="Griggs A."/>
            <person name="Gujja S."/>
            <person name="Heiman D."/>
            <person name="Howarth C."/>
            <person name="Larson L."/>
            <person name="Lui A."/>
            <person name="MacDonald P.J.P."/>
            <person name="Mehta T."/>
            <person name="Montmayeur A."/>
            <person name="Murphy C."/>
            <person name="Neiman D."/>
            <person name="Pearson M."/>
            <person name="Priest M."/>
            <person name="Roberts A."/>
            <person name="Saif S."/>
            <person name="Shea T."/>
            <person name="Shenoy N."/>
            <person name="Sisk P."/>
            <person name="Stolte C."/>
            <person name="Sykes S."/>
            <person name="Yandava C."/>
            <person name="Wortman J."/>
            <person name="Nusbaum C."/>
            <person name="Birren B."/>
        </authorList>
    </citation>
    <scope>NUCLEOTIDE SEQUENCE</scope>
    <source>
        <strain evidence="1">ATCC 64411</strain>
    </source>
</reference>
<dbReference type="EMBL" id="ADBL01001751">
    <property type="status" value="NOT_ANNOTATED_CDS"/>
    <property type="molecule type" value="Genomic_DNA"/>
</dbReference>
<reference evidence="3" key="1">
    <citation type="submission" date="2010-05" db="EMBL/GenBank/DDBJ databases">
        <title>The genome sequence of Magnaporthe poae strain ATCC 64411.</title>
        <authorList>
            <person name="Ma L.-J."/>
            <person name="Dead R."/>
            <person name="Young S."/>
            <person name="Zeng Q."/>
            <person name="Koehrsen M."/>
            <person name="Alvarado L."/>
            <person name="Berlin A."/>
            <person name="Chapman S.B."/>
            <person name="Chen Z."/>
            <person name="Freedman E."/>
            <person name="Gellesch M."/>
            <person name="Goldberg J."/>
            <person name="Griggs A."/>
            <person name="Gujja S."/>
            <person name="Heilman E.R."/>
            <person name="Heiman D."/>
            <person name="Hepburn T."/>
            <person name="Howarth C."/>
            <person name="Jen D."/>
            <person name="Larson L."/>
            <person name="Mehta T."/>
            <person name="Neiman D."/>
            <person name="Pearson M."/>
            <person name="Roberts A."/>
            <person name="Saif S."/>
            <person name="Shea T."/>
            <person name="Shenoy N."/>
            <person name="Sisk P."/>
            <person name="Stolte C."/>
            <person name="Sykes S."/>
            <person name="Walk T."/>
            <person name="White J."/>
            <person name="Yandava C."/>
            <person name="Haas B."/>
            <person name="Nusbaum C."/>
            <person name="Birren B."/>
        </authorList>
    </citation>
    <scope>NUCLEOTIDE SEQUENCE [LARGE SCALE GENOMIC DNA]</scope>
    <source>
        <strain evidence="3">ATCC 64411 / 73-15</strain>
    </source>
</reference>
<dbReference type="Proteomes" id="UP000011715">
    <property type="component" value="Unassembled WGS sequence"/>
</dbReference>
<evidence type="ECO:0000313" key="2">
    <source>
        <dbReference type="EnsemblFungi" id="MAPG_07243T0"/>
    </source>
</evidence>
<dbReference type="VEuPathDB" id="FungiDB:MAPG_07243"/>
<evidence type="ECO:0000313" key="1">
    <source>
        <dbReference type="EMBL" id="KLU88256.1"/>
    </source>
</evidence>
<protein>
    <submittedName>
        <fullName evidence="1 2">Uncharacterized protein</fullName>
    </submittedName>
</protein>
<accession>A0A0C4E454</accession>
<reference evidence="2" key="5">
    <citation type="submission" date="2015-06" db="UniProtKB">
        <authorList>
            <consortium name="EnsemblFungi"/>
        </authorList>
    </citation>
    <scope>IDENTIFICATION</scope>
    <source>
        <strain evidence="2">ATCC 64411</strain>
    </source>
</reference>
<gene>
    <name evidence="1" type="ORF">MAPG_07243</name>
</gene>